<dbReference type="EMBL" id="OQ326496">
    <property type="protein sequence ID" value="WDQ45581.1"/>
    <property type="molecule type" value="Genomic_DNA"/>
</dbReference>
<reference evidence="2" key="2">
    <citation type="journal article" date="2024" name="Heliyon">
        <title>Complete genome sequence of the novel virulent phage PMBT24 infecting Enterocloster bolteae from the human gut.</title>
        <authorList>
            <person name="Sprotte S."/>
            <person name="Brinks E."/>
            <person name="Neve H."/>
            <person name="Franz C.M.A.P."/>
        </authorList>
    </citation>
    <scope>NUCLEOTIDE SEQUENCE</scope>
</reference>
<accession>A0AAT9TR57</accession>
<keyword evidence="1" id="KW-0472">Membrane</keyword>
<name>A0AAT9TR57_9CAUD</name>
<feature type="transmembrane region" description="Helical" evidence="1">
    <location>
        <begin position="26"/>
        <end position="48"/>
    </location>
</feature>
<evidence type="ECO:0000256" key="1">
    <source>
        <dbReference type="SAM" id="Phobius"/>
    </source>
</evidence>
<sequence length="49" mass="5686">MYDFKKGNNNEELINKGNRTKEKIDINTIIGVISIFINFLGLLLEIFIK</sequence>
<proteinExistence type="predicted"/>
<keyword evidence="1" id="KW-0812">Transmembrane</keyword>
<reference evidence="2" key="1">
    <citation type="submission" date="2023-01" db="EMBL/GenBank/DDBJ databases">
        <authorList>
            <person name="Sprotte S."/>
            <person name="Brinks E."/>
        </authorList>
    </citation>
    <scope>NUCLEOTIDE SEQUENCE</scope>
</reference>
<organism evidence="2">
    <name type="scientific">Enterocloster phage PMBT24</name>
    <dbReference type="NCBI Taxonomy" id="3025413"/>
    <lineage>
        <taxon>Viruses</taxon>
        <taxon>Duplodnaviria</taxon>
        <taxon>Heunggongvirae</taxon>
        <taxon>Uroviricota</taxon>
        <taxon>Caudoviricetes</taxon>
    </lineage>
</organism>
<protein>
    <submittedName>
        <fullName evidence="2">Uncharacterized protein</fullName>
    </submittedName>
</protein>
<evidence type="ECO:0000313" key="2">
    <source>
        <dbReference type="EMBL" id="WDQ45581.1"/>
    </source>
</evidence>
<keyword evidence="1" id="KW-1133">Transmembrane helix</keyword>